<evidence type="ECO:0000313" key="3">
    <source>
        <dbReference type="EMBL" id="MBT0665829.1"/>
    </source>
</evidence>
<keyword evidence="1" id="KW-0472">Membrane</keyword>
<feature type="chain" id="PRO_5043800754" evidence="2">
    <location>
        <begin position="23"/>
        <end position="431"/>
    </location>
</feature>
<evidence type="ECO:0000256" key="1">
    <source>
        <dbReference type="SAM" id="Phobius"/>
    </source>
</evidence>
<proteinExistence type="predicted"/>
<keyword evidence="1" id="KW-0812">Transmembrane</keyword>
<dbReference type="EMBL" id="JAHCVJ010000007">
    <property type="protein sequence ID" value="MBT0665829.1"/>
    <property type="molecule type" value="Genomic_DNA"/>
</dbReference>
<dbReference type="Proteomes" id="UP000811899">
    <property type="component" value="Unassembled WGS sequence"/>
</dbReference>
<gene>
    <name evidence="3" type="ORF">KI809_16080</name>
</gene>
<dbReference type="InterPro" id="IPR025738">
    <property type="entry name" value="BatD"/>
</dbReference>
<feature type="signal peptide" evidence="2">
    <location>
        <begin position="1"/>
        <end position="22"/>
    </location>
</feature>
<evidence type="ECO:0000256" key="2">
    <source>
        <dbReference type="SAM" id="SignalP"/>
    </source>
</evidence>
<dbReference type="PANTHER" id="PTHR40940">
    <property type="entry name" value="PROTEIN BATD-RELATED"/>
    <property type="match status" value="1"/>
</dbReference>
<reference evidence="3 4" key="1">
    <citation type="submission" date="2021-05" db="EMBL/GenBank/DDBJ databases">
        <title>The draft genome of Geobacter pelophilus DSM 12255.</title>
        <authorList>
            <person name="Xu Z."/>
            <person name="Masuda Y."/>
            <person name="Itoh H."/>
            <person name="Senoo K."/>
        </authorList>
    </citation>
    <scope>NUCLEOTIDE SEQUENCE [LARGE SCALE GENOMIC DNA]</scope>
    <source>
        <strain evidence="3 4">DSM 12255</strain>
    </source>
</reference>
<evidence type="ECO:0000313" key="4">
    <source>
        <dbReference type="Proteomes" id="UP000811899"/>
    </source>
</evidence>
<dbReference type="AlphaFoldDB" id="A0AAW4LCT4"/>
<protein>
    <submittedName>
        <fullName evidence="3">BatD family protein</fullName>
    </submittedName>
</protein>
<dbReference type="PANTHER" id="PTHR40940:SF2">
    <property type="entry name" value="BATD"/>
    <property type="match status" value="1"/>
</dbReference>
<comment type="caution">
    <text evidence="3">The sequence shown here is derived from an EMBL/GenBank/DDBJ whole genome shotgun (WGS) entry which is preliminary data.</text>
</comment>
<sequence length="431" mass="46026">MKPYLLVIIILCSVIPGLPAAAETTVPPGITLNLELGKEKAYPGETVPVTVILHIKGVSIRNIGYPRLAQPDGGLISFHPPTQSIDKEDTGITAYRFSGQFTVGNQGTGKIGPATLDCEAMEQATGSAAFFGESVPHKVSVSSQVEQLQILALPTSGRPGSFSGAIGNFSMTVTAKPESVAIGDPLTVATTISGTGSFSNAACPTITGAGLQSFPVRSTRTTGKLGCEQVVVPKDRLPLPAIVWSYFNPDNGTYKTLSHPIHAAFKNETSATKAIAAKSTAVAVRESTSRNNLLTLQMTITATVITLFLVISGGVIVSRKRAAEFPIQPDRSVQQMLTEADKVLITGDVEKFYTIIFGILQLIVAAKTNQPPYAISGIREINHSKNPIDTNLITLFHRCDRVRYGQCLPDYAVMNADFDLLKRVSSNQNLQ</sequence>
<keyword evidence="2" id="KW-0732">Signal</keyword>
<accession>A0AAW4LCT4</accession>
<name>A0AAW4LCT4_9BACT</name>
<feature type="transmembrane region" description="Helical" evidence="1">
    <location>
        <begin position="294"/>
        <end position="317"/>
    </location>
</feature>
<organism evidence="3 4">
    <name type="scientific">Geoanaerobacter pelophilus</name>
    <dbReference type="NCBI Taxonomy" id="60036"/>
    <lineage>
        <taxon>Bacteria</taxon>
        <taxon>Pseudomonadati</taxon>
        <taxon>Thermodesulfobacteriota</taxon>
        <taxon>Desulfuromonadia</taxon>
        <taxon>Geobacterales</taxon>
        <taxon>Geobacteraceae</taxon>
        <taxon>Geoanaerobacter</taxon>
    </lineage>
</organism>
<keyword evidence="1" id="KW-1133">Transmembrane helix</keyword>
<dbReference type="RefSeq" id="WP_214172598.1">
    <property type="nucleotide sequence ID" value="NZ_JAHCVJ010000007.1"/>
</dbReference>
<keyword evidence="4" id="KW-1185">Reference proteome</keyword>